<dbReference type="InterPro" id="IPR001584">
    <property type="entry name" value="Integrase_cat-core"/>
</dbReference>
<dbReference type="Proteomes" id="UP001151760">
    <property type="component" value="Unassembled WGS sequence"/>
</dbReference>
<dbReference type="InterPro" id="IPR036397">
    <property type="entry name" value="RNaseH_sf"/>
</dbReference>
<dbReference type="InterPro" id="IPR039537">
    <property type="entry name" value="Retrotran_Ty1/copia-like"/>
</dbReference>
<feature type="compositionally biased region" description="Polar residues" evidence="1">
    <location>
        <begin position="270"/>
        <end position="287"/>
    </location>
</feature>
<accession>A0ABQ4ZJ31</accession>
<evidence type="ECO:0000256" key="1">
    <source>
        <dbReference type="SAM" id="MobiDB-lite"/>
    </source>
</evidence>
<reference evidence="3" key="1">
    <citation type="journal article" date="2022" name="Int. J. Mol. Sci.">
        <title>Draft Genome of Tanacetum Coccineum: Genomic Comparison of Closely Related Tanacetum-Family Plants.</title>
        <authorList>
            <person name="Yamashiro T."/>
            <person name="Shiraishi A."/>
            <person name="Nakayama K."/>
            <person name="Satake H."/>
        </authorList>
    </citation>
    <scope>NUCLEOTIDE SEQUENCE</scope>
</reference>
<dbReference type="PANTHER" id="PTHR42648">
    <property type="entry name" value="TRANSPOSASE, PUTATIVE-RELATED"/>
    <property type="match status" value="1"/>
</dbReference>
<evidence type="ECO:0000313" key="3">
    <source>
        <dbReference type="EMBL" id="GJS90229.1"/>
    </source>
</evidence>
<organism evidence="3 4">
    <name type="scientific">Tanacetum coccineum</name>
    <dbReference type="NCBI Taxonomy" id="301880"/>
    <lineage>
        <taxon>Eukaryota</taxon>
        <taxon>Viridiplantae</taxon>
        <taxon>Streptophyta</taxon>
        <taxon>Embryophyta</taxon>
        <taxon>Tracheophyta</taxon>
        <taxon>Spermatophyta</taxon>
        <taxon>Magnoliopsida</taxon>
        <taxon>eudicotyledons</taxon>
        <taxon>Gunneridae</taxon>
        <taxon>Pentapetalae</taxon>
        <taxon>asterids</taxon>
        <taxon>campanulids</taxon>
        <taxon>Asterales</taxon>
        <taxon>Asteraceae</taxon>
        <taxon>Asteroideae</taxon>
        <taxon>Anthemideae</taxon>
        <taxon>Anthemidinae</taxon>
        <taxon>Tanacetum</taxon>
    </lineage>
</organism>
<sequence>MLLESRNTKLSNKVASKSKRRKFYTYVLRSNAGWKTKDLKGMAFDQLEEKFIPVWESIQDFVPMDFHKESDGNLQGITKEGKVRYSELDRKNQSSKTKADMHRQLSHLNFDTLNKLAKDGLARGIPKLKFQKDHLCSVKFSRSKDEAPNAIIKCIKNIQVRLNATVRNVRSDNGTKFVNQTLYDFYENDGISHQTSIARTPQLNGVVERRNRTLMEAAHTMLIFSKAPLDDWDTLFQSLFDEYFNPPTIVVSTVLVVAAPRAVEIADSPVSTSIDQDAPSSSIPSTQDQEHSPIISHGVEES</sequence>
<feature type="domain" description="Integrase catalytic" evidence="2">
    <location>
        <begin position="169"/>
        <end position="268"/>
    </location>
</feature>
<evidence type="ECO:0000313" key="4">
    <source>
        <dbReference type="Proteomes" id="UP001151760"/>
    </source>
</evidence>
<dbReference type="Gene3D" id="3.30.420.10">
    <property type="entry name" value="Ribonuclease H-like superfamily/Ribonuclease H"/>
    <property type="match status" value="1"/>
</dbReference>
<proteinExistence type="predicted"/>
<dbReference type="SUPFAM" id="SSF53098">
    <property type="entry name" value="Ribonuclease H-like"/>
    <property type="match status" value="1"/>
</dbReference>
<dbReference type="EMBL" id="BQNB010011411">
    <property type="protein sequence ID" value="GJS90229.1"/>
    <property type="molecule type" value="Genomic_DNA"/>
</dbReference>
<keyword evidence="4" id="KW-1185">Reference proteome</keyword>
<reference evidence="3" key="2">
    <citation type="submission" date="2022-01" db="EMBL/GenBank/DDBJ databases">
        <authorList>
            <person name="Yamashiro T."/>
            <person name="Shiraishi A."/>
            <person name="Satake H."/>
            <person name="Nakayama K."/>
        </authorList>
    </citation>
    <scope>NUCLEOTIDE SEQUENCE</scope>
</reference>
<dbReference type="InterPro" id="IPR012337">
    <property type="entry name" value="RNaseH-like_sf"/>
</dbReference>
<protein>
    <submittedName>
        <fullName evidence="3">Retrovirus-related pol polyprotein from transposon TNT 1-94</fullName>
    </submittedName>
</protein>
<evidence type="ECO:0000259" key="2">
    <source>
        <dbReference type="PROSITE" id="PS50994"/>
    </source>
</evidence>
<feature type="region of interest" description="Disordered" evidence="1">
    <location>
        <begin position="270"/>
        <end position="302"/>
    </location>
</feature>
<gene>
    <name evidence="3" type="ORF">Tco_0772865</name>
</gene>
<name>A0ABQ4ZJ31_9ASTR</name>
<dbReference type="PROSITE" id="PS50994">
    <property type="entry name" value="INTEGRASE"/>
    <property type="match status" value="1"/>
</dbReference>
<dbReference type="PANTHER" id="PTHR42648:SF18">
    <property type="entry name" value="RETROTRANSPOSON, UNCLASSIFIED-LIKE PROTEIN"/>
    <property type="match status" value="1"/>
</dbReference>
<comment type="caution">
    <text evidence="3">The sequence shown here is derived from an EMBL/GenBank/DDBJ whole genome shotgun (WGS) entry which is preliminary data.</text>
</comment>